<evidence type="ECO:0000256" key="3">
    <source>
        <dbReference type="PROSITE-ProRule" id="PRU00289"/>
    </source>
</evidence>
<dbReference type="PANTHER" id="PTHR22683">
    <property type="entry name" value="SPORULATION PROTEIN RELATED"/>
    <property type="match status" value="1"/>
</dbReference>
<dbReference type="RefSeq" id="WP_191710915.1">
    <property type="nucleotide sequence ID" value="NZ_JACSPQ010000055.1"/>
</dbReference>
<evidence type="ECO:0000259" key="4">
    <source>
        <dbReference type="PROSITE" id="PS50901"/>
    </source>
</evidence>
<dbReference type="PROSITE" id="PS50901">
    <property type="entry name" value="FTSK"/>
    <property type="match status" value="1"/>
</dbReference>
<evidence type="ECO:0000313" key="5">
    <source>
        <dbReference type="EMBL" id="MBD8003369.1"/>
    </source>
</evidence>
<dbReference type="InterPro" id="IPR002543">
    <property type="entry name" value="FtsK_dom"/>
</dbReference>
<organism evidence="5 6">
    <name type="scientific">Phocaeicola faecium</name>
    <dbReference type="NCBI Taxonomy" id="2762213"/>
    <lineage>
        <taxon>Bacteria</taxon>
        <taxon>Pseudomonadati</taxon>
        <taxon>Bacteroidota</taxon>
        <taxon>Bacteroidia</taxon>
        <taxon>Bacteroidales</taxon>
        <taxon>Bacteroidaceae</taxon>
        <taxon>Phocaeicola</taxon>
    </lineage>
</organism>
<keyword evidence="6" id="KW-1185">Reference proteome</keyword>
<dbReference type="Gene3D" id="3.40.50.300">
    <property type="entry name" value="P-loop containing nucleotide triphosphate hydrolases"/>
    <property type="match status" value="1"/>
</dbReference>
<dbReference type="Pfam" id="PF01580">
    <property type="entry name" value="FtsK_SpoIIIE"/>
    <property type="match status" value="1"/>
</dbReference>
<evidence type="ECO:0000313" key="6">
    <source>
        <dbReference type="Proteomes" id="UP000616346"/>
    </source>
</evidence>
<dbReference type="PANTHER" id="PTHR22683:SF41">
    <property type="entry name" value="DNA TRANSLOCASE FTSK"/>
    <property type="match status" value="1"/>
</dbReference>
<dbReference type="SUPFAM" id="SSF52540">
    <property type="entry name" value="P-loop containing nucleoside triphosphate hydrolases"/>
    <property type="match status" value="1"/>
</dbReference>
<sequence length="297" mass="33386">MVIEIANPAPYTYQLKDIIEATTLKNDDMDLPCAIGKTIDDEVFMFDLAKMPHLLIGGATGQGKTVCLHDIIMSLLFKKSPQELNFVLIDPKKVEFEIYYPLINSFLMKIQGCKHPIITDVDEAVLALNSLCELMNKRFDLLKHTNVRNINEYNEKITNNTIGNADGYEYMPYIVVIIDEFADLKMIAEEDIEMPLVRLAQLARSVGIHLIIATQRPTYNIITGNISANFPASIAFKVATQSDSRVIIHNADACKLLGKGDMLFSHISSLTRVQCAYVDKKEINQVVSFIAQQEINQ</sequence>
<dbReference type="InterPro" id="IPR050206">
    <property type="entry name" value="FtsK/SpoIIIE/SftA"/>
</dbReference>
<gene>
    <name evidence="5" type="ORF">H9626_14380</name>
</gene>
<feature type="binding site" evidence="3">
    <location>
        <begin position="58"/>
        <end position="65"/>
    </location>
    <ligand>
        <name>ATP</name>
        <dbReference type="ChEBI" id="CHEBI:30616"/>
    </ligand>
</feature>
<protein>
    <submittedName>
        <fullName evidence="5">DNA translocase FtsK</fullName>
    </submittedName>
</protein>
<accession>A0ABR8VF08</accession>
<dbReference type="InterPro" id="IPR027417">
    <property type="entry name" value="P-loop_NTPase"/>
</dbReference>
<comment type="caution">
    <text evidence="5">The sequence shown here is derived from an EMBL/GenBank/DDBJ whole genome shotgun (WGS) entry which is preliminary data.</text>
</comment>
<keyword evidence="1 3" id="KW-0547">Nucleotide-binding</keyword>
<evidence type="ECO:0000256" key="2">
    <source>
        <dbReference type="ARBA" id="ARBA00022840"/>
    </source>
</evidence>
<feature type="domain" description="FtsK" evidence="4">
    <location>
        <begin position="40"/>
        <end position="245"/>
    </location>
</feature>
<proteinExistence type="predicted"/>
<dbReference type="Proteomes" id="UP000616346">
    <property type="component" value="Unassembled WGS sequence"/>
</dbReference>
<dbReference type="EMBL" id="JACSPQ010000055">
    <property type="protein sequence ID" value="MBD8003369.1"/>
    <property type="molecule type" value="Genomic_DNA"/>
</dbReference>
<keyword evidence="2 3" id="KW-0067">ATP-binding</keyword>
<name>A0ABR8VF08_9BACT</name>
<evidence type="ECO:0000256" key="1">
    <source>
        <dbReference type="ARBA" id="ARBA00022741"/>
    </source>
</evidence>
<reference evidence="5 6" key="1">
    <citation type="submission" date="2020-08" db="EMBL/GenBank/DDBJ databases">
        <title>A Genomic Blueprint of the Chicken Gut Microbiome.</title>
        <authorList>
            <person name="Gilroy R."/>
            <person name="Ravi A."/>
            <person name="Getino M."/>
            <person name="Pursley I."/>
            <person name="Horton D.L."/>
            <person name="Alikhan N.-F."/>
            <person name="Baker D."/>
            <person name="Gharbi K."/>
            <person name="Hall N."/>
            <person name="Watson M."/>
            <person name="Adriaenssens E.M."/>
            <person name="Foster-Nyarko E."/>
            <person name="Jarju S."/>
            <person name="Secka A."/>
            <person name="Antonio M."/>
            <person name="Oren A."/>
            <person name="Chaudhuri R."/>
            <person name="La Ragione R.M."/>
            <person name="Hildebrand F."/>
            <person name="Pallen M.J."/>
        </authorList>
    </citation>
    <scope>NUCLEOTIDE SEQUENCE [LARGE SCALE GENOMIC DNA]</scope>
    <source>
        <strain evidence="5 6">Sa1YUN3</strain>
    </source>
</reference>